<protein>
    <recommendedName>
        <fullName evidence="5">FAD-binding domain-containing protein</fullName>
    </recommendedName>
</protein>
<proteinExistence type="predicted"/>
<keyword evidence="4" id="KW-0472">Membrane</keyword>
<reference evidence="6" key="2">
    <citation type="submission" date="2023-06" db="EMBL/GenBank/DDBJ databases">
        <authorList>
            <person name="Swenson N.G."/>
            <person name="Wegrzyn J.L."/>
            <person name="Mcevoy S.L."/>
        </authorList>
    </citation>
    <scope>NUCLEOTIDE SEQUENCE</scope>
    <source>
        <strain evidence="6">NS2018</strain>
        <tissue evidence="6">Leaf</tissue>
    </source>
</reference>
<feature type="transmembrane region" description="Helical" evidence="4">
    <location>
        <begin position="237"/>
        <end position="253"/>
    </location>
</feature>
<evidence type="ECO:0000256" key="3">
    <source>
        <dbReference type="SAM" id="MobiDB-lite"/>
    </source>
</evidence>
<evidence type="ECO:0000313" key="6">
    <source>
        <dbReference type="EMBL" id="KAK0573243.1"/>
    </source>
</evidence>
<dbReference type="Proteomes" id="UP001168877">
    <property type="component" value="Unassembled WGS sequence"/>
</dbReference>
<organism evidence="6 7">
    <name type="scientific">Acer saccharum</name>
    <name type="common">Sugar maple</name>
    <dbReference type="NCBI Taxonomy" id="4024"/>
    <lineage>
        <taxon>Eukaryota</taxon>
        <taxon>Viridiplantae</taxon>
        <taxon>Streptophyta</taxon>
        <taxon>Embryophyta</taxon>
        <taxon>Tracheophyta</taxon>
        <taxon>Spermatophyta</taxon>
        <taxon>Magnoliopsida</taxon>
        <taxon>eudicotyledons</taxon>
        <taxon>Gunneridae</taxon>
        <taxon>Pentapetalae</taxon>
        <taxon>rosids</taxon>
        <taxon>malvids</taxon>
        <taxon>Sapindales</taxon>
        <taxon>Sapindaceae</taxon>
        <taxon>Hippocastanoideae</taxon>
        <taxon>Acereae</taxon>
        <taxon>Acer</taxon>
    </lineage>
</organism>
<accession>A0AA39RGC0</accession>
<feature type="transmembrane region" description="Helical" evidence="4">
    <location>
        <begin position="205"/>
        <end position="225"/>
    </location>
</feature>
<dbReference type="InterPro" id="IPR036188">
    <property type="entry name" value="FAD/NAD-bd_sf"/>
</dbReference>
<dbReference type="GO" id="GO:0005739">
    <property type="term" value="C:mitochondrion"/>
    <property type="evidence" value="ECO:0007669"/>
    <property type="project" value="TreeGrafter"/>
</dbReference>
<feature type="domain" description="FAD-binding" evidence="5">
    <location>
        <begin position="265"/>
        <end position="333"/>
    </location>
</feature>
<keyword evidence="4" id="KW-0812">Transmembrane</keyword>
<reference evidence="6" key="1">
    <citation type="journal article" date="2022" name="Plant J.">
        <title>Strategies of tolerance reflected in two North American maple genomes.</title>
        <authorList>
            <person name="McEvoy S.L."/>
            <person name="Sezen U.U."/>
            <person name="Trouern-Trend A."/>
            <person name="McMahon S.M."/>
            <person name="Schaberg P.G."/>
            <person name="Yang J."/>
            <person name="Wegrzyn J.L."/>
            <person name="Swenson N.G."/>
        </authorList>
    </citation>
    <scope>NUCLEOTIDE SEQUENCE</scope>
    <source>
        <strain evidence="6">NS2018</strain>
    </source>
</reference>
<name>A0AA39RGC0_ACESA</name>
<keyword evidence="1" id="KW-0285">Flavoprotein</keyword>
<dbReference type="PANTHER" id="PTHR43004">
    <property type="entry name" value="TRK SYSTEM POTASSIUM UPTAKE PROTEIN"/>
    <property type="match status" value="1"/>
</dbReference>
<dbReference type="GO" id="GO:0006744">
    <property type="term" value="P:ubiquinone biosynthetic process"/>
    <property type="evidence" value="ECO:0007669"/>
    <property type="project" value="TreeGrafter"/>
</dbReference>
<feature type="transmembrane region" description="Helical" evidence="4">
    <location>
        <begin position="87"/>
        <end position="106"/>
    </location>
</feature>
<keyword evidence="2" id="KW-0274">FAD</keyword>
<evidence type="ECO:0000256" key="4">
    <source>
        <dbReference type="SAM" id="Phobius"/>
    </source>
</evidence>
<dbReference type="Gene3D" id="3.30.9.10">
    <property type="entry name" value="D-Amino Acid Oxidase, subunit A, domain 2"/>
    <property type="match status" value="1"/>
</dbReference>
<evidence type="ECO:0000256" key="2">
    <source>
        <dbReference type="ARBA" id="ARBA00022827"/>
    </source>
</evidence>
<dbReference type="Gene3D" id="3.50.50.60">
    <property type="entry name" value="FAD/NAD(P)-binding domain"/>
    <property type="match status" value="1"/>
</dbReference>
<dbReference type="InterPro" id="IPR002938">
    <property type="entry name" value="FAD-bd"/>
</dbReference>
<dbReference type="PANTHER" id="PTHR43004:SF6">
    <property type="entry name" value="FAD_NAD(P)-BINDING OXIDOREDUCTASE FAMILY PROTEIN"/>
    <property type="match status" value="1"/>
</dbReference>
<evidence type="ECO:0000259" key="5">
    <source>
        <dbReference type="Pfam" id="PF01494"/>
    </source>
</evidence>
<sequence length="359" mass="39760">MDQATETKNQVVDDDGGLKRTASRGSFQEPDAVYPAPPPTPADHGADISADLEAQPQPVGPPAIPVDLEAKHEQKAAVDYDQENLDWAVKMIGICLPPPVVIAVQYSLKTDQSHELPLAFHFLSLAIILFFNSLFLSKYLAPEFPKIAKRLGRIASRGSFQEPDTVYPAPPLVPVDHGADLEAQPQLVSAIQKAAADYDQEKLDWAVKMIGFCLPPAVVIAVQFLKTDQSHELPLTFHFLSLALILSFNSLFLRKSIAPKFPKIAKLFERVGIKCSVLEKNKAFSRHTQARFINNRSLEVFRKLDGLAEEIERSQPPVELWRKFIYCTSLTGSILGSVDQMQPQDLEKVVSPVSVAHFS</sequence>
<dbReference type="Pfam" id="PF01494">
    <property type="entry name" value="FAD_binding_3"/>
    <property type="match status" value="1"/>
</dbReference>
<gene>
    <name evidence="6" type="ORF">LWI29_004823</name>
</gene>
<comment type="caution">
    <text evidence="6">The sequence shown here is derived from an EMBL/GenBank/DDBJ whole genome shotgun (WGS) entry which is preliminary data.</text>
</comment>
<dbReference type="GO" id="GO:0071949">
    <property type="term" value="F:FAD binding"/>
    <property type="evidence" value="ECO:0007669"/>
    <property type="project" value="InterPro"/>
</dbReference>
<dbReference type="AlphaFoldDB" id="A0AA39RGC0"/>
<keyword evidence="4" id="KW-1133">Transmembrane helix</keyword>
<keyword evidence="7" id="KW-1185">Reference proteome</keyword>
<feature type="compositionally biased region" description="Polar residues" evidence="3">
    <location>
        <begin position="1"/>
        <end position="10"/>
    </location>
</feature>
<dbReference type="InterPro" id="IPR050641">
    <property type="entry name" value="RIFMO-like"/>
</dbReference>
<feature type="region of interest" description="Disordered" evidence="3">
    <location>
        <begin position="1"/>
        <end position="65"/>
    </location>
</feature>
<evidence type="ECO:0000313" key="7">
    <source>
        <dbReference type="Proteomes" id="UP001168877"/>
    </source>
</evidence>
<evidence type="ECO:0000256" key="1">
    <source>
        <dbReference type="ARBA" id="ARBA00022630"/>
    </source>
</evidence>
<feature type="transmembrane region" description="Helical" evidence="4">
    <location>
        <begin position="118"/>
        <end position="141"/>
    </location>
</feature>
<dbReference type="GO" id="GO:0016709">
    <property type="term" value="F:oxidoreductase activity, acting on paired donors, with incorporation or reduction of molecular oxygen, NAD(P)H as one donor, and incorporation of one atom of oxygen"/>
    <property type="evidence" value="ECO:0007669"/>
    <property type="project" value="UniProtKB-ARBA"/>
</dbReference>
<dbReference type="EMBL" id="JAUESC010000387">
    <property type="protein sequence ID" value="KAK0573243.1"/>
    <property type="molecule type" value="Genomic_DNA"/>
</dbReference>